<accession>A0A5M8QS80</accession>
<name>A0A5M8QS80_9BACT</name>
<dbReference type="RefSeq" id="WP_139012373.1">
    <property type="nucleotide sequence ID" value="NZ_VBSN01000038.1"/>
</dbReference>
<dbReference type="AlphaFoldDB" id="A0A5M8QS80"/>
<protein>
    <submittedName>
        <fullName evidence="1">Uncharacterized protein</fullName>
    </submittedName>
</protein>
<proteinExistence type="predicted"/>
<evidence type="ECO:0000313" key="2">
    <source>
        <dbReference type="Proteomes" id="UP000323994"/>
    </source>
</evidence>
<keyword evidence="2" id="KW-1185">Reference proteome</keyword>
<dbReference type="EMBL" id="VBSN01000038">
    <property type="protein sequence ID" value="KAA6439117.1"/>
    <property type="molecule type" value="Genomic_DNA"/>
</dbReference>
<dbReference type="Proteomes" id="UP000323994">
    <property type="component" value="Unassembled WGS sequence"/>
</dbReference>
<evidence type="ECO:0000313" key="1">
    <source>
        <dbReference type="EMBL" id="KAA6439117.1"/>
    </source>
</evidence>
<gene>
    <name evidence="1" type="ORF">FEM33_12590</name>
</gene>
<reference evidence="1 2" key="1">
    <citation type="submission" date="2019-05" db="EMBL/GenBank/DDBJ databases">
        <authorList>
            <person name="Qu J.-H."/>
        </authorList>
    </citation>
    <scope>NUCLEOTIDE SEQUENCE [LARGE SCALE GENOMIC DNA]</scope>
    <source>
        <strain evidence="1 2">NS28</strain>
    </source>
</reference>
<comment type="caution">
    <text evidence="1">The sequence shown here is derived from an EMBL/GenBank/DDBJ whole genome shotgun (WGS) entry which is preliminary data.</text>
</comment>
<dbReference type="OrthoDB" id="963824at2"/>
<sequence>MQKDTMASVQKFFDGTRVKIKGKPDVWIILNHESIQKGAVTKVTGKIKCRSEKTGEIKFYNEKNCEAV</sequence>
<organism evidence="1 2">
    <name type="scientific">Dyadobacter flavalbus</name>
    <dbReference type="NCBI Taxonomy" id="2579942"/>
    <lineage>
        <taxon>Bacteria</taxon>
        <taxon>Pseudomonadati</taxon>
        <taxon>Bacteroidota</taxon>
        <taxon>Cytophagia</taxon>
        <taxon>Cytophagales</taxon>
        <taxon>Spirosomataceae</taxon>
        <taxon>Dyadobacter</taxon>
    </lineage>
</organism>